<dbReference type="OrthoDB" id="9760627at2"/>
<feature type="binding site" evidence="7">
    <location>
        <position position="420"/>
    </location>
    <ligand>
        <name>ATP</name>
        <dbReference type="ChEBI" id="CHEBI:30616"/>
    </ligand>
</feature>
<evidence type="ECO:0000256" key="5">
    <source>
        <dbReference type="ARBA" id="ARBA00022840"/>
    </source>
</evidence>
<feature type="binding site" evidence="7">
    <location>
        <position position="55"/>
    </location>
    <ligand>
        <name>Mg(2+)</name>
        <dbReference type="ChEBI" id="CHEBI:18420"/>
    </ligand>
</feature>
<evidence type="ECO:0000313" key="11">
    <source>
        <dbReference type="Proteomes" id="UP000319103"/>
    </source>
</evidence>
<comment type="pathway">
    <text evidence="7">Protein degradation; proteasomal Pup-dependent pathway.</text>
</comment>
<keyword evidence="11" id="KW-1185">Reference proteome</keyword>
<protein>
    <recommendedName>
        <fullName evidence="7 8">Pup--protein ligase</fullName>
        <ecNumber evidence="7 8">6.3.1.19</ecNumber>
    </recommendedName>
    <alternativeName>
        <fullName evidence="7">Proteasome accessory factor A</fullName>
    </alternativeName>
    <alternativeName>
        <fullName evidence="7">Pup-conjugating enzyme</fullName>
    </alternativeName>
</protein>
<dbReference type="Pfam" id="PF03136">
    <property type="entry name" value="Pup_ligase"/>
    <property type="match status" value="1"/>
</dbReference>
<dbReference type="NCBIfam" id="TIGR03686">
    <property type="entry name" value="pupylate_PafA"/>
    <property type="match status" value="1"/>
</dbReference>
<organism evidence="10 11">
    <name type="scientific">Kitasatospora acidiphila</name>
    <dbReference type="NCBI Taxonomy" id="2567942"/>
    <lineage>
        <taxon>Bacteria</taxon>
        <taxon>Bacillati</taxon>
        <taxon>Actinomycetota</taxon>
        <taxon>Actinomycetes</taxon>
        <taxon>Kitasatosporales</taxon>
        <taxon>Streptomycetaceae</taxon>
        <taxon>Kitasatospora</taxon>
    </lineage>
</organism>
<evidence type="ECO:0000313" key="10">
    <source>
        <dbReference type="EMBL" id="TQF06223.1"/>
    </source>
</evidence>
<dbReference type="GO" id="GO:0010498">
    <property type="term" value="P:proteasomal protein catabolic process"/>
    <property type="evidence" value="ECO:0007669"/>
    <property type="project" value="UniProtKB-UniRule"/>
</dbReference>
<evidence type="ECO:0000256" key="2">
    <source>
        <dbReference type="ARBA" id="ARBA00022723"/>
    </source>
</evidence>
<gene>
    <name evidence="7 10" type="primary">pafA</name>
    <name evidence="10" type="ORF">E6W39_33415</name>
</gene>
<name>A0A540WB46_9ACTN</name>
<evidence type="ECO:0000256" key="9">
    <source>
        <dbReference type="PIRSR" id="PIRSR018077-1"/>
    </source>
</evidence>
<keyword evidence="2 7" id="KW-0479">Metal-binding</keyword>
<keyword evidence="5 7" id="KW-0067">ATP-binding</keyword>
<feature type="active site" description="Proton acceptor" evidence="7 9">
    <location>
        <position position="57"/>
    </location>
</feature>
<accession>A0A540WB46</accession>
<dbReference type="PIRSF" id="PIRSF018077">
    <property type="entry name" value="UCP018077"/>
    <property type="match status" value="1"/>
</dbReference>
<feature type="binding site" evidence="7">
    <location>
        <position position="53"/>
    </location>
    <ligand>
        <name>ATP</name>
        <dbReference type="ChEBI" id="CHEBI:30616"/>
    </ligand>
</feature>
<dbReference type="GO" id="GO:0070490">
    <property type="term" value="P:protein pupylation"/>
    <property type="evidence" value="ECO:0007669"/>
    <property type="project" value="UniProtKB-UniRule"/>
</dbReference>
<dbReference type="GO" id="GO:0000287">
    <property type="term" value="F:magnesium ion binding"/>
    <property type="evidence" value="ECO:0007669"/>
    <property type="project" value="UniProtKB-UniRule"/>
</dbReference>
<comment type="caution">
    <text evidence="10">The sequence shown here is derived from an EMBL/GenBank/DDBJ whole genome shotgun (WGS) entry which is preliminary data.</text>
</comment>
<keyword evidence="3 7" id="KW-0547">Nucleotide-binding</keyword>
<dbReference type="UniPathway" id="UPA00997"/>
<dbReference type="PANTHER" id="PTHR42307:SF3">
    <property type="entry name" value="PUP--PROTEIN LIGASE"/>
    <property type="match status" value="1"/>
</dbReference>
<dbReference type="Proteomes" id="UP000319103">
    <property type="component" value="Unassembled WGS sequence"/>
</dbReference>
<dbReference type="InterPro" id="IPR022279">
    <property type="entry name" value="Pup_ligase"/>
</dbReference>
<evidence type="ECO:0000256" key="7">
    <source>
        <dbReference type="HAMAP-Rule" id="MF_02111"/>
    </source>
</evidence>
<dbReference type="GO" id="GO:0016879">
    <property type="term" value="F:ligase activity, forming carbon-nitrogen bonds"/>
    <property type="evidence" value="ECO:0007669"/>
    <property type="project" value="UniProtKB-UniRule"/>
</dbReference>
<dbReference type="AlphaFoldDB" id="A0A540WB46"/>
<dbReference type="GO" id="GO:0019941">
    <property type="term" value="P:modification-dependent protein catabolic process"/>
    <property type="evidence" value="ECO:0007669"/>
    <property type="project" value="UniProtKB-UniRule"/>
</dbReference>
<keyword evidence="6 7" id="KW-0460">Magnesium</keyword>
<dbReference type="InterPro" id="IPR004347">
    <property type="entry name" value="Pup_ligase/deamidase"/>
</dbReference>
<comment type="similarity">
    <text evidence="7">Belongs to the Pup ligase/Pup deamidase family. Pup-conjugating enzyme subfamily.</text>
</comment>
<proteinExistence type="inferred from homology"/>
<keyword evidence="1 7" id="KW-0436">Ligase</keyword>
<evidence type="ECO:0000256" key="1">
    <source>
        <dbReference type="ARBA" id="ARBA00022598"/>
    </source>
</evidence>
<reference evidence="10 11" key="1">
    <citation type="submission" date="2019-06" db="EMBL/GenBank/DDBJ databases">
        <title>Description of Kitasatospora acidophila sp. nov. isolated from pine grove soil, and reclassification of Streptomyces novaecaesareae to Kitasatospora novaeceasareae comb. nov.</title>
        <authorList>
            <person name="Kim M.J."/>
        </authorList>
    </citation>
    <scope>NUCLEOTIDE SEQUENCE [LARGE SCALE GENOMIC DNA]</scope>
    <source>
        <strain evidence="10 11">MMS16-CNU292</strain>
    </source>
</reference>
<dbReference type="GO" id="GO:0019787">
    <property type="term" value="F:ubiquitin-like protein transferase activity"/>
    <property type="evidence" value="ECO:0007669"/>
    <property type="project" value="UniProtKB-UniRule"/>
</dbReference>
<evidence type="ECO:0000256" key="4">
    <source>
        <dbReference type="ARBA" id="ARBA00022786"/>
    </source>
</evidence>
<feature type="binding site" evidence="7">
    <location>
        <position position="66"/>
    </location>
    <ligand>
        <name>ATP</name>
        <dbReference type="ChEBI" id="CHEBI:30616"/>
    </ligand>
</feature>
<dbReference type="HAMAP" id="MF_02111">
    <property type="entry name" value="Pup_ligase"/>
    <property type="match status" value="1"/>
</dbReference>
<comment type="miscellaneous">
    <text evidence="7">The reaction mechanism probably proceeds via the activation of Pup by phosphorylation of its C-terminal glutamate, which is then subject to nucleophilic attack by the substrate lysine, resulting in an isopeptide bond and the release of phosphate as a good leaving group.</text>
</comment>
<evidence type="ECO:0000256" key="8">
    <source>
        <dbReference type="NCBIfam" id="TIGR03686"/>
    </source>
</evidence>
<dbReference type="EMBL" id="VIGB01000003">
    <property type="protein sequence ID" value="TQF06223.1"/>
    <property type="molecule type" value="Genomic_DNA"/>
</dbReference>
<evidence type="ECO:0000256" key="3">
    <source>
        <dbReference type="ARBA" id="ARBA00022741"/>
    </source>
</evidence>
<keyword evidence="4 7" id="KW-0833">Ubl conjugation pathway</keyword>
<feature type="binding site" evidence="7">
    <location>
        <position position="9"/>
    </location>
    <ligand>
        <name>Mg(2+)</name>
        <dbReference type="ChEBI" id="CHEBI:18420"/>
    </ligand>
</feature>
<feature type="binding site" evidence="7">
    <location>
        <position position="63"/>
    </location>
    <ligand>
        <name>Mg(2+)</name>
        <dbReference type="ChEBI" id="CHEBI:18420"/>
    </ligand>
</feature>
<sequence length="453" mass="51917">MDRRIFGLENEYGVTCTFRGQRRLSPDEVARYLFRRVVSWGRSSNVFLRNGARLYLDVGSHPEYATPECDDVVELVTHDKAGERILEGLLVDAERRLHEEGIAGDVYLFKNNTDSAGNSYGCHENYLVARHGEFSRLADVLIPFLVTRQLICGAGKVLQTPRGAVFCVSQRAEHIWEGVSSATTRSRPIINTRDEPHADAERYRRLHVIVGDSNMSETTTLLKVGATDLVLRLIEAGVVMRDLTLENPIRAIREVSHDLTGRHQVRLANGREASALEIQEEYYAKALEFADRKGLNEGTVGRVLELWGRTLEAVRTEDLSKAGTEIDWIMKYQLIERYREKHQMSMSNPRIAQIDLAYHDIHRRRGLFYLMQNKGQAKRVTTDLKVFEAKSVPPQTTRARLRGDFIRRAQEQRRDFTVDWVHLKLNDQAQRTVLCKDPFRSVDERVEKLIAGM</sequence>
<dbReference type="GO" id="GO:0005524">
    <property type="term" value="F:ATP binding"/>
    <property type="evidence" value="ECO:0007669"/>
    <property type="project" value="UniProtKB-UniRule"/>
</dbReference>
<comment type="catalytic activity">
    <reaction evidence="7">
        <text>ATP + [prokaryotic ubiquitin-like protein]-L-glutamate + [protein]-L-lysine = ADP + phosphate + N(6)-([prokaryotic ubiquitin-like protein]-gamma-L-glutamyl)-[protein]-L-lysine.</text>
        <dbReference type="EC" id="6.3.1.19"/>
    </reaction>
</comment>
<dbReference type="EC" id="6.3.1.19" evidence="7 8"/>
<dbReference type="UniPathway" id="UPA00998"/>
<dbReference type="PANTHER" id="PTHR42307">
    <property type="entry name" value="PUP DEAMIDASE/DEPUPYLASE"/>
    <property type="match status" value="1"/>
</dbReference>
<evidence type="ECO:0000256" key="6">
    <source>
        <dbReference type="ARBA" id="ARBA00022842"/>
    </source>
</evidence>
<dbReference type="RefSeq" id="WP_141636664.1">
    <property type="nucleotide sequence ID" value="NZ_VIGB01000003.1"/>
</dbReference>
<comment type="pathway">
    <text evidence="7">Protein modification; protein pupylation.</text>
</comment>
<comment type="function">
    <text evidence="7">Catalyzes the covalent attachment of the prokaryotic ubiquitin-like protein modifier Pup to the proteasomal substrate proteins, thereby targeting them for proteasomal degradation. This tagging system is termed pupylation. The ligation reaction involves the side-chain carboxylate of the C-terminal glutamate of Pup and the side-chain amino group of a substrate lysine.</text>
</comment>